<reference evidence="11 12" key="1">
    <citation type="submission" date="2024-04" db="EMBL/GenBank/DDBJ databases">
        <title>The reference genome of an endangered Asteraceae, Deinandra increscens subsp. villosa, native to the Central Coast of California.</title>
        <authorList>
            <person name="Guilliams M."/>
            <person name="Hasenstab-Lehman K."/>
            <person name="Meyer R."/>
            <person name="Mcevoy S."/>
        </authorList>
    </citation>
    <scope>NUCLEOTIDE SEQUENCE [LARGE SCALE GENOMIC DNA]</scope>
    <source>
        <tissue evidence="11">Leaf</tissue>
    </source>
</reference>
<organism evidence="11 12">
    <name type="scientific">Deinandra increscens subsp. villosa</name>
    <dbReference type="NCBI Taxonomy" id="3103831"/>
    <lineage>
        <taxon>Eukaryota</taxon>
        <taxon>Viridiplantae</taxon>
        <taxon>Streptophyta</taxon>
        <taxon>Embryophyta</taxon>
        <taxon>Tracheophyta</taxon>
        <taxon>Spermatophyta</taxon>
        <taxon>Magnoliopsida</taxon>
        <taxon>eudicotyledons</taxon>
        <taxon>Gunneridae</taxon>
        <taxon>Pentapetalae</taxon>
        <taxon>asterids</taxon>
        <taxon>campanulids</taxon>
        <taxon>Asterales</taxon>
        <taxon>Asteraceae</taxon>
        <taxon>Asteroideae</taxon>
        <taxon>Heliantheae alliance</taxon>
        <taxon>Madieae</taxon>
        <taxon>Madiinae</taxon>
        <taxon>Deinandra</taxon>
    </lineage>
</organism>
<dbReference type="SMART" id="SM00046">
    <property type="entry name" value="DAGKc"/>
    <property type="match status" value="1"/>
</dbReference>
<evidence type="ECO:0000256" key="4">
    <source>
        <dbReference type="ARBA" id="ARBA00022741"/>
    </source>
</evidence>
<dbReference type="PANTHER" id="PTHR11255:SF29">
    <property type="entry name" value="DIACYLGLYCEROL KINASE"/>
    <property type="match status" value="1"/>
</dbReference>
<dbReference type="GO" id="GO:0005524">
    <property type="term" value="F:ATP binding"/>
    <property type="evidence" value="ECO:0007669"/>
    <property type="project" value="UniProtKB-KW"/>
</dbReference>
<dbReference type="AlphaFoldDB" id="A0AAP0HBJ9"/>
<comment type="similarity">
    <text evidence="1 8">Belongs to the eukaryotic diacylglycerol kinase family.</text>
</comment>
<comment type="catalytic activity">
    <reaction evidence="8">
        <text>a 1,2-diacyl-sn-glycerol + ATP = a 1,2-diacyl-sn-glycero-3-phosphate + ADP + H(+)</text>
        <dbReference type="Rhea" id="RHEA:10272"/>
        <dbReference type="ChEBI" id="CHEBI:15378"/>
        <dbReference type="ChEBI" id="CHEBI:17815"/>
        <dbReference type="ChEBI" id="CHEBI:30616"/>
        <dbReference type="ChEBI" id="CHEBI:58608"/>
        <dbReference type="ChEBI" id="CHEBI:456216"/>
        <dbReference type="EC" id="2.7.1.107"/>
    </reaction>
</comment>
<dbReference type="Gene3D" id="3.40.50.10330">
    <property type="entry name" value="Probable inorganic polyphosphate/atp-NAD kinase, domain 1"/>
    <property type="match status" value="1"/>
</dbReference>
<dbReference type="Pfam" id="PF00609">
    <property type="entry name" value="DAGK_acc"/>
    <property type="match status" value="2"/>
</dbReference>
<evidence type="ECO:0000313" key="12">
    <source>
        <dbReference type="Proteomes" id="UP001408789"/>
    </source>
</evidence>
<feature type="domain" description="DAGKc" evidence="10">
    <location>
        <begin position="196"/>
        <end position="351"/>
    </location>
</feature>
<evidence type="ECO:0000256" key="2">
    <source>
        <dbReference type="ARBA" id="ARBA00011245"/>
    </source>
</evidence>
<evidence type="ECO:0000256" key="7">
    <source>
        <dbReference type="ARBA" id="ARBA00023016"/>
    </source>
</evidence>
<dbReference type="GO" id="GO:0016020">
    <property type="term" value="C:membrane"/>
    <property type="evidence" value="ECO:0007669"/>
    <property type="project" value="TreeGrafter"/>
</dbReference>
<dbReference type="GO" id="GO:0004143">
    <property type="term" value="F:ATP-dependent diacylglycerol kinase activity"/>
    <property type="evidence" value="ECO:0007669"/>
    <property type="project" value="UniProtKB-EC"/>
</dbReference>
<keyword evidence="12" id="KW-1185">Reference proteome</keyword>
<dbReference type="InterPro" id="IPR016064">
    <property type="entry name" value="NAD/diacylglycerol_kinase_sf"/>
</dbReference>
<dbReference type="Pfam" id="PF00781">
    <property type="entry name" value="DAGK_cat"/>
    <property type="match status" value="1"/>
</dbReference>
<keyword evidence="6 8" id="KW-0067">ATP-binding</keyword>
<protein>
    <recommendedName>
        <fullName evidence="8">Diacylglycerol kinase</fullName>
        <shortName evidence="8">DAG kinase</shortName>
        <ecNumber evidence="8">2.7.1.107</ecNumber>
    </recommendedName>
</protein>
<dbReference type="PROSITE" id="PS50146">
    <property type="entry name" value="DAGK"/>
    <property type="match status" value="1"/>
</dbReference>
<evidence type="ECO:0000256" key="6">
    <source>
        <dbReference type="ARBA" id="ARBA00022840"/>
    </source>
</evidence>
<evidence type="ECO:0000256" key="5">
    <source>
        <dbReference type="ARBA" id="ARBA00022777"/>
    </source>
</evidence>
<name>A0AAP0HBJ9_9ASTR</name>
<dbReference type="GO" id="GO:0007200">
    <property type="term" value="P:phospholipase C-activating G protein-coupled receptor signaling pathway"/>
    <property type="evidence" value="ECO:0007669"/>
    <property type="project" value="InterPro"/>
</dbReference>
<keyword evidence="4 8" id="KW-0547">Nucleotide-binding</keyword>
<evidence type="ECO:0000256" key="1">
    <source>
        <dbReference type="ARBA" id="ARBA00009280"/>
    </source>
</evidence>
<evidence type="ECO:0000313" key="11">
    <source>
        <dbReference type="EMBL" id="KAK9080639.1"/>
    </source>
</evidence>
<proteinExistence type="inferred from homology"/>
<evidence type="ECO:0000256" key="8">
    <source>
        <dbReference type="RuleBase" id="RU361128"/>
    </source>
</evidence>
<dbReference type="SMART" id="SM00045">
    <property type="entry name" value="DAGKa"/>
    <property type="match status" value="2"/>
</dbReference>
<evidence type="ECO:0000259" key="10">
    <source>
        <dbReference type="PROSITE" id="PS50146"/>
    </source>
</evidence>
<dbReference type="InterPro" id="IPR037607">
    <property type="entry name" value="DGK"/>
</dbReference>
<gene>
    <name evidence="11" type="ORF">SSX86_000397</name>
</gene>
<sequence length="951" mass="106336">MVKEIVKENVHLAKLTVKDREDEGSVIMNESGIREYREDKGEIHEESEGQNGNINGGGVWWRSNRTRVPAVWMRMRHEAKLELSNGVTMEGATLVVVRPTRNAVGVSGATAEEAEEEQRWDEGLVAAGRGFDGVYGEAVAKLINLRILRLMAKDLKVRSDSQGPVTGDSEDDTLKDFWIPDYILLLGSEVKKPSHVPASPVIVFINSKSGGQLGGELLVSYQTLLNKNQVFDLNQNAPDKVLQQLYFNIEKLKRDSDGDSFATEIQRRLRIIVAGGDGTAGWILGVISDLKLSQSPPVATVPLGTGNNLPFAFGWGKKNPGTDLESVKMFLKLVKDAKEMKVDSWHVLMRMKIPKEEGACDPIPPLDLPHSLHAVHRVSQSDALDKEGYTTFRGGFWNYFSMGMDAQVSYGFHTERKLHPEKFKNQTSNQSAYAKLTCSQGWFWASLSQPSSWNIAQLANVSIMKKPGHWEVLSIPPTIRSIICLNLPSFSGGLNPWGMPSKRRFRSKEWSHPYVDDGFLEVVGFRNAWHGAVLYAPTGHGTRLAQARGIRFEFRKRATDHTFMRMDGEPWKQPLPKDNDTVTLEISCSGQVSMLATGNYPSKGVNDPSTPGTPKDNECDSDEEEVVADISEERKKFGAASSFKLPENFDLSQEGYTTFRGGFWNYFSMGMDAQVSYGFHTERKLHPEKFKNQTSNQSAYAKLTCSQGWFWASLSQPSSWNIAQLANVSIMKKPGHWEVLSIPPTIRSIICLNLPSFSGGLNPWGMPSKRRFRSKEWSHPYVDDGFLEVVGFRNAWHGAVLYAPTGHGTRLAQARGIRFEFRKRATDHTFMRMDGEPWKQPLPKDNDTVTLEISCSGQVSMLATGNYPSKGVNDPSTPGTPKDNECDSDEEEVVEDISEERKKFGAASSFKLPENFDLSQEDASVGKNLEVKEKELQVIEVKLNLREREGK</sequence>
<evidence type="ECO:0000256" key="9">
    <source>
        <dbReference type="SAM" id="MobiDB-lite"/>
    </source>
</evidence>
<dbReference type="FunFam" id="3.40.50.10330:FF:000016">
    <property type="entry name" value="Diacylglycerol kinase"/>
    <property type="match status" value="1"/>
</dbReference>
<dbReference type="InterPro" id="IPR000756">
    <property type="entry name" value="Diacylglycerol_kin_accessory"/>
</dbReference>
<comment type="caution">
    <text evidence="11">The sequence shown here is derived from an EMBL/GenBank/DDBJ whole genome shotgun (WGS) entry which is preliminary data.</text>
</comment>
<dbReference type="EMBL" id="JBCNJP010000002">
    <property type="protein sequence ID" value="KAK9080639.1"/>
    <property type="molecule type" value="Genomic_DNA"/>
</dbReference>
<dbReference type="Proteomes" id="UP001408789">
    <property type="component" value="Unassembled WGS sequence"/>
</dbReference>
<feature type="region of interest" description="Disordered" evidence="9">
    <location>
        <begin position="598"/>
        <end position="621"/>
    </location>
</feature>
<evidence type="ECO:0000256" key="3">
    <source>
        <dbReference type="ARBA" id="ARBA00022679"/>
    </source>
</evidence>
<keyword evidence="3 8" id="KW-0808">Transferase</keyword>
<dbReference type="InterPro" id="IPR017438">
    <property type="entry name" value="ATP-NAD_kinase_N"/>
</dbReference>
<dbReference type="PANTHER" id="PTHR11255">
    <property type="entry name" value="DIACYLGLYCEROL KINASE"/>
    <property type="match status" value="1"/>
</dbReference>
<feature type="region of interest" description="Disordered" evidence="9">
    <location>
        <begin position="864"/>
        <end position="894"/>
    </location>
</feature>
<dbReference type="SUPFAM" id="SSF111331">
    <property type="entry name" value="NAD kinase/diacylglycerol kinase-like"/>
    <property type="match status" value="2"/>
</dbReference>
<comment type="subunit">
    <text evidence="2">Monomer.</text>
</comment>
<accession>A0AAP0HBJ9</accession>
<dbReference type="InterPro" id="IPR001206">
    <property type="entry name" value="Diacylglycerol_kinase_cat_dom"/>
</dbReference>
<dbReference type="EC" id="2.7.1.107" evidence="8"/>
<dbReference type="Gene3D" id="2.60.200.40">
    <property type="match status" value="2"/>
</dbReference>
<keyword evidence="7" id="KW-0346">Stress response</keyword>
<keyword evidence="5 8" id="KW-0418">Kinase</keyword>